<accession>A0ACC1RJG8</accession>
<evidence type="ECO:0000313" key="2">
    <source>
        <dbReference type="Proteomes" id="UP001148662"/>
    </source>
</evidence>
<name>A0ACC1RJG8_9APHY</name>
<gene>
    <name evidence="1" type="ORF">NM688_g9269</name>
</gene>
<comment type="caution">
    <text evidence="1">The sequence shown here is derived from an EMBL/GenBank/DDBJ whole genome shotgun (WGS) entry which is preliminary data.</text>
</comment>
<dbReference type="Proteomes" id="UP001148662">
    <property type="component" value="Unassembled WGS sequence"/>
</dbReference>
<evidence type="ECO:0000313" key="1">
    <source>
        <dbReference type="EMBL" id="KAJ3519659.1"/>
    </source>
</evidence>
<dbReference type="EMBL" id="JANHOG010002818">
    <property type="protein sequence ID" value="KAJ3519659.1"/>
    <property type="molecule type" value="Genomic_DNA"/>
</dbReference>
<keyword evidence="2" id="KW-1185">Reference proteome</keyword>
<proteinExistence type="predicted"/>
<protein>
    <submittedName>
        <fullName evidence="1">Uncharacterized protein</fullName>
    </submittedName>
</protein>
<sequence>MEIGPYTLQDMIRESQYALLRCAGVVLRSADAASLSSMVFKGIWSAKNVHVAVKFSRHSLEREWSIMRKLACPAGIPNAIEYLKHEGWEVLVMELAGLDFSLSESFPGVVPIVETTLIAALVIHRLEHIHNRGIIHSDIKPSNITYHLSQDKEDELDGPLISLIDFGLACIAYEHAHPEPIFSGVTIGSTPYMSPWVHRGYRPCRRDDLFSAAVTFIVLCKGVRQLPWFDMVYRDGEDTLTDEEHVHVASLKETADLHKLAHGKLPDIFIQFYQYVLALKHGDEPAYHTWFNKFLGTPDCDCNGILPIPPLMLPSP</sequence>
<reference evidence="1" key="1">
    <citation type="submission" date="2022-07" db="EMBL/GenBank/DDBJ databases">
        <title>Genome Sequence of Phlebia brevispora.</title>
        <authorList>
            <person name="Buettner E."/>
        </authorList>
    </citation>
    <scope>NUCLEOTIDE SEQUENCE</scope>
    <source>
        <strain evidence="1">MPL23</strain>
    </source>
</reference>
<organism evidence="1 2">
    <name type="scientific">Phlebia brevispora</name>
    <dbReference type="NCBI Taxonomy" id="194682"/>
    <lineage>
        <taxon>Eukaryota</taxon>
        <taxon>Fungi</taxon>
        <taxon>Dikarya</taxon>
        <taxon>Basidiomycota</taxon>
        <taxon>Agaricomycotina</taxon>
        <taxon>Agaricomycetes</taxon>
        <taxon>Polyporales</taxon>
        <taxon>Meruliaceae</taxon>
        <taxon>Phlebia</taxon>
    </lineage>
</organism>